<dbReference type="Gene3D" id="2.30.30.40">
    <property type="entry name" value="SH3 Domains"/>
    <property type="match status" value="2"/>
</dbReference>
<dbReference type="PANTHER" id="PTHR43308">
    <property type="entry name" value="OUTER MEMBRANE PROTEIN ALPHA-RELATED"/>
    <property type="match status" value="1"/>
</dbReference>
<evidence type="ECO:0000259" key="5">
    <source>
        <dbReference type="PROSITE" id="PS51781"/>
    </source>
</evidence>
<accession>A0ABV8WSV1</accession>
<keyword evidence="1 3" id="KW-0732">Signal</keyword>
<gene>
    <name evidence="6" type="ORF">ACFOY7_07710</name>
</gene>
<feature type="domain" description="SLH" evidence="4">
    <location>
        <begin position="145"/>
        <end position="208"/>
    </location>
</feature>
<dbReference type="InterPro" id="IPR003646">
    <property type="entry name" value="SH3-like_bac-type"/>
</dbReference>
<dbReference type="PROSITE" id="PS51272">
    <property type="entry name" value="SLH"/>
    <property type="match status" value="3"/>
</dbReference>
<dbReference type="EMBL" id="JBHSDT010000004">
    <property type="protein sequence ID" value="MFC4402957.1"/>
    <property type="molecule type" value="Genomic_DNA"/>
</dbReference>
<dbReference type="PROSITE" id="PS51781">
    <property type="entry name" value="SH3B"/>
    <property type="match status" value="1"/>
</dbReference>
<dbReference type="PANTHER" id="PTHR43308:SF5">
    <property type="entry name" value="S-LAYER PROTEIN _ PEPTIDOGLYCAN ENDO-BETA-N-ACETYLGLUCOSAMINIDASE"/>
    <property type="match status" value="1"/>
</dbReference>
<keyword evidence="7" id="KW-1185">Reference proteome</keyword>
<evidence type="ECO:0000256" key="1">
    <source>
        <dbReference type="ARBA" id="ARBA00022729"/>
    </source>
</evidence>
<evidence type="ECO:0000256" key="3">
    <source>
        <dbReference type="SAM" id="SignalP"/>
    </source>
</evidence>
<feature type="signal peptide" evidence="3">
    <location>
        <begin position="1"/>
        <end position="25"/>
    </location>
</feature>
<evidence type="ECO:0000259" key="4">
    <source>
        <dbReference type="PROSITE" id="PS51272"/>
    </source>
</evidence>
<dbReference type="InterPro" id="IPR051465">
    <property type="entry name" value="Cell_Envelope_Struct_Comp"/>
</dbReference>
<feature type="domain" description="SH3b" evidence="5">
    <location>
        <begin position="470"/>
        <end position="532"/>
    </location>
</feature>
<reference evidence="7" key="1">
    <citation type="journal article" date="2019" name="Int. J. Syst. Evol. Microbiol.">
        <title>The Global Catalogue of Microorganisms (GCM) 10K type strain sequencing project: providing services to taxonomists for standard genome sequencing and annotation.</title>
        <authorList>
            <consortium name="The Broad Institute Genomics Platform"/>
            <consortium name="The Broad Institute Genome Sequencing Center for Infectious Disease"/>
            <person name="Wu L."/>
            <person name="Ma J."/>
        </authorList>
    </citation>
    <scope>NUCLEOTIDE SEQUENCE [LARGE SCALE GENOMIC DNA]</scope>
    <source>
        <strain evidence="7">CCUG 37865</strain>
    </source>
</reference>
<sequence length="642" mass="70956">MRKLFAYLLSVTLILGFVSPKVTHAADDITGHFFESSMRTLINQGIYSGYADGTYKPDREVTRAEFTSLLVRALNLSVNGQTTKFSDVSEDDWHHYAISIGTSHGLISGYPGGVFKPNAKITRQEMASIIHRAAIAQGIVYGEEPLSFSDNHQINPVFHSSVKYMLYLNIMAGKGNNRFAPRDVTTRGETSAVLVRLLNRIENPTVVINKTNYNYPFSRMVDVQMTRTPKVDGAGIYIASRSMIEYYANPSNFTPSSSEYYQFLDLSKSAGVNATEINQKVLANKGVLTGQASAFIQAGKANNVNEVYLIAHALHETGNGTSSLAKGIPVDDKGNIVSEKEAKHTVYNVYGYGAKDSNPLRGGAKYAFDNKWFTVKDAIIGGAADIANNYINDGQNTLYKMRWNPDSPGYPQYATHVMWATIQAQKMDNMYSLIDNKVLNYDVPVFTNQPGKTAKPSGAAQYFVDTSVAGQIRFTTADYLNFRTGPTTSFDVISRLPQGTKVTLVGHNGGWYKITANGKTGWVDGSYLATEAAFKTQQHTQSPSTEQGDSTEEKDAQNNQESTELGTENESRMEILSEEDGNATVNKDDVALRSEPLKEGYEVIAELKQDAKVTTIFQQGEWYYVSVNDREGFIHQDDLNLQ</sequence>
<feature type="chain" id="PRO_5047185372" evidence="3">
    <location>
        <begin position="26"/>
        <end position="642"/>
    </location>
</feature>
<dbReference type="InterPro" id="IPR001119">
    <property type="entry name" value="SLH_dom"/>
</dbReference>
<dbReference type="Pfam" id="PF08239">
    <property type="entry name" value="SH3_3"/>
    <property type="match status" value="2"/>
</dbReference>
<dbReference type="InterPro" id="IPR002901">
    <property type="entry name" value="MGlyc_endo_b_GlcNAc-like_dom"/>
</dbReference>
<evidence type="ECO:0000313" key="6">
    <source>
        <dbReference type="EMBL" id="MFC4402957.1"/>
    </source>
</evidence>
<evidence type="ECO:0000313" key="7">
    <source>
        <dbReference type="Proteomes" id="UP001595882"/>
    </source>
</evidence>
<feature type="domain" description="SLH" evidence="4">
    <location>
        <begin position="21"/>
        <end position="84"/>
    </location>
</feature>
<name>A0ABV8WSV1_9BACI</name>
<dbReference type="Proteomes" id="UP001595882">
    <property type="component" value="Unassembled WGS sequence"/>
</dbReference>
<protein>
    <submittedName>
        <fullName evidence="6">S-layer homology domain-containing protein</fullName>
    </submittedName>
</protein>
<dbReference type="SMART" id="SM00047">
    <property type="entry name" value="LYZ2"/>
    <property type="match status" value="1"/>
</dbReference>
<dbReference type="Pfam" id="PF00395">
    <property type="entry name" value="SLH"/>
    <property type="match status" value="3"/>
</dbReference>
<feature type="compositionally biased region" description="Polar residues" evidence="2">
    <location>
        <begin position="557"/>
        <end position="568"/>
    </location>
</feature>
<feature type="domain" description="SLH" evidence="4">
    <location>
        <begin position="85"/>
        <end position="144"/>
    </location>
</feature>
<feature type="compositionally biased region" description="Polar residues" evidence="2">
    <location>
        <begin position="535"/>
        <end position="548"/>
    </location>
</feature>
<comment type="caution">
    <text evidence="6">The sequence shown here is derived from an EMBL/GenBank/DDBJ whole genome shotgun (WGS) entry which is preliminary data.</text>
</comment>
<dbReference type="RefSeq" id="WP_390251039.1">
    <property type="nucleotide sequence ID" value="NZ_JBHSDT010000004.1"/>
</dbReference>
<feature type="region of interest" description="Disordered" evidence="2">
    <location>
        <begin position="535"/>
        <end position="572"/>
    </location>
</feature>
<dbReference type="SMART" id="SM00287">
    <property type="entry name" value="SH3b"/>
    <property type="match status" value="2"/>
</dbReference>
<organism evidence="6 7">
    <name type="scientific">Gracilibacillus xinjiangensis</name>
    <dbReference type="NCBI Taxonomy" id="1193282"/>
    <lineage>
        <taxon>Bacteria</taxon>
        <taxon>Bacillati</taxon>
        <taxon>Bacillota</taxon>
        <taxon>Bacilli</taxon>
        <taxon>Bacillales</taxon>
        <taxon>Bacillaceae</taxon>
        <taxon>Gracilibacillus</taxon>
    </lineage>
</organism>
<evidence type="ECO:0000256" key="2">
    <source>
        <dbReference type="SAM" id="MobiDB-lite"/>
    </source>
</evidence>
<proteinExistence type="predicted"/>